<dbReference type="PANTHER" id="PTHR34704">
    <property type="entry name" value="ATPASE"/>
    <property type="match status" value="1"/>
</dbReference>
<dbReference type="InterPro" id="IPR027417">
    <property type="entry name" value="P-loop_NTPase"/>
</dbReference>
<evidence type="ECO:0000259" key="1">
    <source>
        <dbReference type="Pfam" id="PF13173"/>
    </source>
</evidence>
<dbReference type="Gene3D" id="3.40.50.300">
    <property type="entry name" value="P-loop containing nucleotide triphosphate hydrolases"/>
    <property type="match status" value="1"/>
</dbReference>
<organism evidence="2">
    <name type="scientific">termite gut metagenome</name>
    <dbReference type="NCBI Taxonomy" id="433724"/>
    <lineage>
        <taxon>unclassified sequences</taxon>
        <taxon>metagenomes</taxon>
        <taxon>organismal metagenomes</taxon>
    </lineage>
</organism>
<dbReference type="InterPro" id="IPR041682">
    <property type="entry name" value="AAA_14"/>
</dbReference>
<name>A0A5J4QCV5_9ZZZZ</name>
<gene>
    <name evidence="2" type="ORF">EZS27_030326</name>
</gene>
<dbReference type="PANTHER" id="PTHR34704:SF1">
    <property type="entry name" value="ATPASE"/>
    <property type="match status" value="1"/>
</dbReference>
<dbReference type="AlphaFoldDB" id="A0A5J4QCV5"/>
<proteinExistence type="predicted"/>
<feature type="non-terminal residue" evidence="2">
    <location>
        <position position="129"/>
    </location>
</feature>
<comment type="caution">
    <text evidence="2">The sequence shown here is derived from an EMBL/GenBank/DDBJ whole genome shotgun (WGS) entry which is preliminary data.</text>
</comment>
<accession>A0A5J4QCV5</accession>
<dbReference type="Pfam" id="PF13173">
    <property type="entry name" value="AAA_14"/>
    <property type="match status" value="1"/>
</dbReference>
<dbReference type="SUPFAM" id="SSF52540">
    <property type="entry name" value="P-loop containing nucleoside triphosphate hydrolases"/>
    <property type="match status" value="1"/>
</dbReference>
<dbReference type="EMBL" id="SNRY01003763">
    <property type="protein sequence ID" value="KAA6319826.1"/>
    <property type="molecule type" value="Genomic_DNA"/>
</dbReference>
<sequence>MKFYDRKTELETLNRNREQSKKSACFTVMVGRRRIGKTSLLLKSVKGQNYLYLFVSRKNEPLLCTQFQKEAMEVLGLQIFGTITQFHDLFEQLLLFATKEHYTLIIDEFQEFDNVNSSIFSDIQNLWDK</sequence>
<protein>
    <recommendedName>
        <fullName evidence="1">AAA domain-containing protein</fullName>
    </recommendedName>
</protein>
<evidence type="ECO:0000313" key="2">
    <source>
        <dbReference type="EMBL" id="KAA6319826.1"/>
    </source>
</evidence>
<feature type="domain" description="AAA" evidence="1">
    <location>
        <begin position="27"/>
        <end position="119"/>
    </location>
</feature>
<reference evidence="2" key="1">
    <citation type="submission" date="2019-03" db="EMBL/GenBank/DDBJ databases">
        <title>Single cell metagenomics reveals metabolic interactions within the superorganism composed of flagellate Streblomastix strix and complex community of Bacteroidetes bacteria on its surface.</title>
        <authorList>
            <person name="Treitli S.C."/>
            <person name="Kolisko M."/>
            <person name="Husnik F."/>
            <person name="Keeling P."/>
            <person name="Hampl V."/>
        </authorList>
    </citation>
    <scope>NUCLEOTIDE SEQUENCE</scope>
    <source>
        <strain evidence="2">STM</strain>
    </source>
</reference>